<dbReference type="EMBL" id="FTNL01000026">
    <property type="protein sequence ID" value="SIR81650.1"/>
    <property type="molecule type" value="Genomic_DNA"/>
</dbReference>
<evidence type="ECO:0000313" key="1">
    <source>
        <dbReference type="EMBL" id="SIR81650.1"/>
    </source>
</evidence>
<dbReference type="STRING" id="464.Lgor_2390"/>
<protein>
    <submittedName>
        <fullName evidence="2">Uncharacterized protein</fullName>
    </submittedName>
</protein>
<dbReference type="RefSeq" id="WP_058468852.1">
    <property type="nucleotide sequence ID" value="NZ_CAAAIX010000025.1"/>
</dbReference>
<dbReference type="Proteomes" id="UP000186808">
    <property type="component" value="Unassembled WGS sequence"/>
</dbReference>
<keyword evidence="3" id="KW-1185">Reference proteome</keyword>
<reference evidence="2 4" key="2">
    <citation type="submission" date="2018-06" db="EMBL/GenBank/DDBJ databases">
        <authorList>
            <consortium name="Pathogen Informatics"/>
            <person name="Doyle S."/>
        </authorList>
    </citation>
    <scope>NUCLEOTIDE SEQUENCE [LARGE SCALE GENOMIC DNA]</scope>
    <source>
        <strain evidence="2 4">NCTC11401</strain>
    </source>
</reference>
<reference evidence="1 3" key="1">
    <citation type="submission" date="2017-01" db="EMBL/GenBank/DDBJ databases">
        <authorList>
            <person name="Varghese N."/>
            <person name="Submissions S."/>
        </authorList>
    </citation>
    <scope>NUCLEOTIDE SEQUENCE [LARGE SCALE GENOMIC DNA]</scope>
    <source>
        <strain evidence="1 3">ATCC 33342</strain>
    </source>
</reference>
<dbReference type="EMBL" id="UGGV01000001">
    <property type="protein sequence ID" value="STO24285.1"/>
    <property type="molecule type" value="Genomic_DNA"/>
</dbReference>
<evidence type="ECO:0000313" key="2">
    <source>
        <dbReference type="EMBL" id="STO24285.1"/>
    </source>
</evidence>
<dbReference type="OrthoDB" id="5649298at2"/>
<gene>
    <name evidence="2" type="ORF">NCTC11401_01097</name>
    <name evidence="1" type="ORF">SAMN05421777_12646</name>
</gene>
<evidence type="ECO:0000313" key="4">
    <source>
        <dbReference type="Proteomes" id="UP000254374"/>
    </source>
</evidence>
<organism evidence="2 4">
    <name type="scientific">Fluoribacter gormanii</name>
    <dbReference type="NCBI Taxonomy" id="464"/>
    <lineage>
        <taxon>Bacteria</taxon>
        <taxon>Pseudomonadati</taxon>
        <taxon>Pseudomonadota</taxon>
        <taxon>Gammaproteobacteria</taxon>
        <taxon>Legionellales</taxon>
        <taxon>Legionellaceae</taxon>
        <taxon>Fluoribacter</taxon>
    </lineage>
</organism>
<name>A0A377GIB3_9GAMM</name>
<dbReference type="AlphaFoldDB" id="A0A377GIB3"/>
<sequence length="241" mass="27175">MPLIPLYQLENAYYPKFIEALQLDMSTSDHSAEVNHQVLNAALSILKEPGKYTGISLDQIMIGTMNMAISLQISKYGTISPESVGQDVYDKYLRESNYWFTGYNRALKNYQGLSDQDALILAIPVIERAAKSGLYITPCLSHTLNLFFEYYLQLGNDFIPPDLPAGDTFRTWNQEQFLCFNTNYSSSLLSHSLFAVKAYRLPTTNLPKDLQNELNLLSAADDEDDQDDADRTASYSCCTIV</sequence>
<proteinExistence type="predicted"/>
<accession>A0A377GIB3</accession>
<evidence type="ECO:0000313" key="3">
    <source>
        <dbReference type="Proteomes" id="UP000186808"/>
    </source>
</evidence>
<dbReference type="Proteomes" id="UP000254374">
    <property type="component" value="Unassembled WGS sequence"/>
</dbReference>